<evidence type="ECO:0000313" key="2">
    <source>
        <dbReference type="Proteomes" id="UP000308836"/>
    </source>
</evidence>
<gene>
    <name evidence="1" type="ORF">E5336_06190</name>
</gene>
<dbReference type="EMBL" id="SRYG01000010">
    <property type="protein sequence ID" value="TGY66074.1"/>
    <property type="molecule type" value="Genomic_DNA"/>
</dbReference>
<reference evidence="1" key="1">
    <citation type="submission" date="2019-04" db="EMBL/GenBank/DDBJ databases">
        <title>Microbes associate with the intestines of laboratory mice.</title>
        <authorList>
            <person name="Navarre W."/>
            <person name="Wong E."/>
            <person name="Huang K."/>
            <person name="Tropini C."/>
            <person name="Ng K."/>
            <person name="Yu B."/>
        </authorList>
    </citation>
    <scope>NUCLEOTIDE SEQUENCE</scope>
    <source>
        <strain evidence="1">NM09_H32</strain>
    </source>
</reference>
<protein>
    <submittedName>
        <fullName evidence="1">DNA replication protein</fullName>
    </submittedName>
</protein>
<sequence length="245" mass="28728">MMRRDEYDILFHSLKQMRLSGMAEELERQFSDPNTDLMCGDERIIRLIRAEMELRHTKKLNRLVKKSNIRYPQASIDSTIEEPSRKLDAATIYKLAECSWIREKRNLIITGLTGAGKSWCACALGMSAMQKMYTVYYDSTEHLLQKLHACINTRELMEKMEELRNFDVLILDDSGLMNFDFDMCRNLFQLIDLREGRASTIIVSQYPVSEWFELFSSHTYADATLDRIMSTAYRLDFQGESLRRK</sequence>
<organism evidence="1 2">
    <name type="scientific">Dubosiella muris</name>
    <dbReference type="NCBI Taxonomy" id="3038133"/>
    <lineage>
        <taxon>Bacteria</taxon>
        <taxon>Bacillati</taxon>
        <taxon>Bacillota</taxon>
        <taxon>Erysipelotrichia</taxon>
        <taxon>Erysipelotrichales</taxon>
        <taxon>Erysipelotrichaceae</taxon>
        <taxon>Dubosiella</taxon>
    </lineage>
</organism>
<evidence type="ECO:0000313" key="1">
    <source>
        <dbReference type="EMBL" id="TGY66074.1"/>
    </source>
</evidence>
<dbReference type="Proteomes" id="UP000308836">
    <property type="component" value="Unassembled WGS sequence"/>
</dbReference>
<name>A0AC61R923_9FIRM</name>
<keyword evidence="2" id="KW-1185">Reference proteome</keyword>
<comment type="caution">
    <text evidence="1">The sequence shown here is derived from an EMBL/GenBank/DDBJ whole genome shotgun (WGS) entry which is preliminary data.</text>
</comment>
<accession>A0AC61R923</accession>
<proteinExistence type="predicted"/>